<dbReference type="Proteomes" id="UP001265700">
    <property type="component" value="Unassembled WGS sequence"/>
</dbReference>
<dbReference type="PANTHER" id="PTHR43166">
    <property type="entry name" value="AMINO ACID IMPORT ATP-BINDING PROTEIN"/>
    <property type="match status" value="1"/>
</dbReference>
<keyword evidence="8" id="KW-1185">Reference proteome</keyword>
<dbReference type="CDD" id="cd03262">
    <property type="entry name" value="ABC_HisP_GlnQ"/>
    <property type="match status" value="1"/>
</dbReference>
<evidence type="ECO:0000313" key="7">
    <source>
        <dbReference type="EMBL" id="MDR7153104.1"/>
    </source>
</evidence>
<accession>A0ABU1WVA3</accession>
<dbReference type="SUPFAM" id="SSF52540">
    <property type="entry name" value="P-loop containing nucleoside triphosphate hydrolases"/>
    <property type="match status" value="1"/>
</dbReference>
<evidence type="ECO:0000313" key="8">
    <source>
        <dbReference type="Proteomes" id="UP001265700"/>
    </source>
</evidence>
<dbReference type="InterPro" id="IPR017871">
    <property type="entry name" value="ABC_transporter-like_CS"/>
</dbReference>
<keyword evidence="3" id="KW-0472">Membrane</keyword>
<organism evidence="7 8">
    <name type="scientific">Hydrogenophaga palleronii</name>
    <dbReference type="NCBI Taxonomy" id="65655"/>
    <lineage>
        <taxon>Bacteria</taxon>
        <taxon>Pseudomonadati</taxon>
        <taxon>Pseudomonadota</taxon>
        <taxon>Betaproteobacteria</taxon>
        <taxon>Burkholderiales</taxon>
        <taxon>Comamonadaceae</taxon>
        <taxon>Hydrogenophaga</taxon>
    </lineage>
</organism>
<keyword evidence="2" id="KW-0813">Transport</keyword>
<evidence type="ECO:0000256" key="2">
    <source>
        <dbReference type="ARBA" id="ARBA00022448"/>
    </source>
</evidence>
<dbReference type="GO" id="GO:0016787">
    <property type="term" value="F:hydrolase activity"/>
    <property type="evidence" value="ECO:0007669"/>
    <property type="project" value="UniProtKB-KW"/>
</dbReference>
<keyword evidence="4" id="KW-0547">Nucleotide-binding</keyword>
<keyword evidence="7" id="KW-0378">Hydrolase</keyword>
<sequence>MTEPIIRFDKVNKWYGNDFHVLKDIDLNVAKGERIVICGPSGSGKSTLIRCINRLEEHQQGHLIVDGTELTDDIKAIDQVRKEVGMVFQQFNLFPHLTVLENLTLSPMWVGKMPKKEAEEKAMAQLERVRIANQAGKYPLQLSGGQQQRVAIARALCLTPKIMLFDEPTSALDPEMIKEVLDVMIELANQGITMICVTHEMGFAKAVADRVIFMDQGQIVEQNTPHEFFNNPQNERSRDFLSKILGH</sequence>
<dbReference type="InterPro" id="IPR050086">
    <property type="entry name" value="MetN_ABC_transporter-like"/>
</dbReference>
<reference evidence="7 8" key="1">
    <citation type="submission" date="2023-07" db="EMBL/GenBank/DDBJ databases">
        <title>Sorghum-associated microbial communities from plants grown in Nebraska, USA.</title>
        <authorList>
            <person name="Schachtman D."/>
        </authorList>
    </citation>
    <scope>NUCLEOTIDE SEQUENCE [LARGE SCALE GENOMIC DNA]</scope>
    <source>
        <strain evidence="7 8">4249</strain>
    </source>
</reference>
<feature type="domain" description="ABC transporter" evidence="6">
    <location>
        <begin position="6"/>
        <end position="241"/>
    </location>
</feature>
<dbReference type="Pfam" id="PF00005">
    <property type="entry name" value="ABC_tran"/>
    <property type="match status" value="1"/>
</dbReference>
<evidence type="ECO:0000256" key="1">
    <source>
        <dbReference type="ARBA" id="ARBA00005417"/>
    </source>
</evidence>
<dbReference type="EC" id="3.6.3.-" evidence="7"/>
<dbReference type="PROSITE" id="PS00211">
    <property type="entry name" value="ABC_TRANSPORTER_1"/>
    <property type="match status" value="1"/>
</dbReference>
<dbReference type="EMBL" id="JAVDWU010000017">
    <property type="protein sequence ID" value="MDR7153104.1"/>
    <property type="molecule type" value="Genomic_DNA"/>
</dbReference>
<dbReference type="InterPro" id="IPR030679">
    <property type="entry name" value="ABC_ATPase_HisP-typ"/>
</dbReference>
<dbReference type="InterPro" id="IPR003593">
    <property type="entry name" value="AAA+_ATPase"/>
</dbReference>
<evidence type="ECO:0000256" key="5">
    <source>
        <dbReference type="ARBA" id="ARBA00022840"/>
    </source>
</evidence>
<dbReference type="GO" id="GO:0005524">
    <property type="term" value="F:ATP binding"/>
    <property type="evidence" value="ECO:0007669"/>
    <property type="project" value="UniProtKB-KW"/>
</dbReference>
<dbReference type="SMART" id="SM00382">
    <property type="entry name" value="AAA"/>
    <property type="match status" value="1"/>
</dbReference>
<evidence type="ECO:0000256" key="3">
    <source>
        <dbReference type="ARBA" id="ARBA00022475"/>
    </source>
</evidence>
<protein>
    <submittedName>
        <fullName evidence="7">General L-amino acid transport system ATP-binding protein</fullName>
        <ecNumber evidence="7">3.6.3.-</ecNumber>
    </submittedName>
</protein>
<dbReference type="PANTHER" id="PTHR43166:SF4">
    <property type="entry name" value="PHOSPHONATES IMPORT ATP-BINDING PROTEIN PHNC"/>
    <property type="match status" value="1"/>
</dbReference>
<dbReference type="PROSITE" id="PS50893">
    <property type="entry name" value="ABC_TRANSPORTER_2"/>
    <property type="match status" value="1"/>
</dbReference>
<evidence type="ECO:0000259" key="6">
    <source>
        <dbReference type="PROSITE" id="PS50893"/>
    </source>
</evidence>
<dbReference type="RefSeq" id="WP_310322545.1">
    <property type="nucleotide sequence ID" value="NZ_JAVDWU010000017.1"/>
</dbReference>
<dbReference type="PIRSF" id="PIRSF039085">
    <property type="entry name" value="ABC_ATPase_HisP"/>
    <property type="match status" value="1"/>
</dbReference>
<keyword evidence="5 7" id="KW-0067">ATP-binding</keyword>
<dbReference type="InterPro" id="IPR027417">
    <property type="entry name" value="P-loop_NTPase"/>
</dbReference>
<proteinExistence type="inferred from homology"/>
<keyword evidence="3" id="KW-1003">Cell membrane</keyword>
<evidence type="ECO:0000256" key="4">
    <source>
        <dbReference type="ARBA" id="ARBA00022741"/>
    </source>
</evidence>
<name>A0ABU1WVA3_9BURK</name>
<comment type="caution">
    <text evidence="7">The sequence shown here is derived from an EMBL/GenBank/DDBJ whole genome shotgun (WGS) entry which is preliminary data.</text>
</comment>
<dbReference type="Gene3D" id="3.40.50.300">
    <property type="entry name" value="P-loop containing nucleotide triphosphate hydrolases"/>
    <property type="match status" value="1"/>
</dbReference>
<gene>
    <name evidence="7" type="ORF">J2W49_005084</name>
</gene>
<comment type="similarity">
    <text evidence="1">Belongs to the ABC transporter superfamily.</text>
</comment>
<dbReference type="InterPro" id="IPR003439">
    <property type="entry name" value="ABC_transporter-like_ATP-bd"/>
</dbReference>